<organism evidence="2 3">
    <name type="scientific">Cellulomonas uda</name>
    <dbReference type="NCBI Taxonomy" id="1714"/>
    <lineage>
        <taxon>Bacteria</taxon>
        <taxon>Bacillati</taxon>
        <taxon>Actinomycetota</taxon>
        <taxon>Actinomycetes</taxon>
        <taxon>Micrococcales</taxon>
        <taxon>Cellulomonadaceae</taxon>
        <taxon>Cellulomonas</taxon>
    </lineage>
</organism>
<keyword evidence="3" id="KW-1185">Reference proteome</keyword>
<dbReference type="RefSeq" id="WP_141318250.1">
    <property type="nucleotide sequence ID" value="NZ_BJLP01000004.1"/>
</dbReference>
<dbReference type="AlphaFoldDB" id="A0A4Y3K7E2"/>
<accession>A0A4Y3K7E2</accession>
<evidence type="ECO:0000313" key="2">
    <source>
        <dbReference type="EMBL" id="GEA79933.1"/>
    </source>
</evidence>
<sequence length="104" mass="11395">MLLRVTKGDETWEIDPDRLLFAEARAIESATGRTFGEVLEQMGKGSATSTQALCWVAAKRHHPELKFTDLDGWDFGDLDMDIVEDETDAADAADPTPATDEPVA</sequence>
<reference evidence="2 3" key="1">
    <citation type="submission" date="2019-06" db="EMBL/GenBank/DDBJ databases">
        <title>Whole genome shotgun sequence of Cellulomonas uda NBRC 3747.</title>
        <authorList>
            <person name="Hosoyama A."/>
            <person name="Uohara A."/>
            <person name="Ohji S."/>
            <person name="Ichikawa N."/>
        </authorList>
    </citation>
    <scope>NUCLEOTIDE SEQUENCE [LARGE SCALE GENOMIC DNA]</scope>
    <source>
        <strain evidence="2 3">NBRC 3747</strain>
    </source>
</reference>
<comment type="caution">
    <text evidence="2">The sequence shown here is derived from an EMBL/GenBank/DDBJ whole genome shotgun (WGS) entry which is preliminary data.</text>
</comment>
<dbReference type="EMBL" id="BJLP01000004">
    <property type="protein sequence ID" value="GEA79933.1"/>
    <property type="molecule type" value="Genomic_DNA"/>
</dbReference>
<name>A0A4Y3K7E2_CELUD</name>
<feature type="compositionally biased region" description="Low complexity" evidence="1">
    <location>
        <begin position="92"/>
        <end position="104"/>
    </location>
</feature>
<evidence type="ECO:0000313" key="3">
    <source>
        <dbReference type="Proteomes" id="UP000315842"/>
    </source>
</evidence>
<evidence type="ECO:0000256" key="1">
    <source>
        <dbReference type="SAM" id="MobiDB-lite"/>
    </source>
</evidence>
<feature type="region of interest" description="Disordered" evidence="1">
    <location>
        <begin position="84"/>
        <end position="104"/>
    </location>
</feature>
<proteinExistence type="predicted"/>
<gene>
    <name evidence="2" type="ORF">CUD01_03770</name>
</gene>
<dbReference type="Proteomes" id="UP000315842">
    <property type="component" value="Unassembled WGS sequence"/>
</dbReference>
<protein>
    <submittedName>
        <fullName evidence="2">Uncharacterized protein</fullName>
    </submittedName>
</protein>